<evidence type="ECO:0000313" key="2">
    <source>
        <dbReference type="EMBL" id="SHF47742.1"/>
    </source>
</evidence>
<accession>A0A1M5BZX5</accession>
<keyword evidence="3" id="KW-1185">Reference proteome</keyword>
<organism evidence="2 3">
    <name type="scientific">Salegentibacter echinorum</name>
    <dbReference type="NCBI Taxonomy" id="1073325"/>
    <lineage>
        <taxon>Bacteria</taxon>
        <taxon>Pseudomonadati</taxon>
        <taxon>Bacteroidota</taxon>
        <taxon>Flavobacteriia</taxon>
        <taxon>Flavobacteriales</taxon>
        <taxon>Flavobacteriaceae</taxon>
        <taxon>Salegentibacter</taxon>
    </lineage>
</organism>
<protein>
    <recommendedName>
        <fullName evidence="1">Type ISP restriction-modification enzyme LLaBIII C-terminal specificity domain-containing protein</fullName>
    </recommendedName>
</protein>
<proteinExistence type="predicted"/>
<dbReference type="EMBL" id="FQVT01000001">
    <property type="protein sequence ID" value="SHF47742.1"/>
    <property type="molecule type" value="Genomic_DNA"/>
</dbReference>
<dbReference type="Pfam" id="PF18135">
    <property type="entry name" value="Type_ISP_C"/>
    <property type="match status" value="1"/>
</dbReference>
<dbReference type="InterPro" id="IPR041635">
    <property type="entry name" value="Type_ISP_LLaBIII_C"/>
</dbReference>
<dbReference type="Proteomes" id="UP000183945">
    <property type="component" value="Unassembled WGS sequence"/>
</dbReference>
<reference evidence="3" key="1">
    <citation type="submission" date="2016-11" db="EMBL/GenBank/DDBJ databases">
        <authorList>
            <person name="Varghese N."/>
            <person name="Submissions S."/>
        </authorList>
    </citation>
    <scope>NUCLEOTIDE SEQUENCE [LARGE SCALE GENOMIC DNA]</scope>
    <source>
        <strain evidence="3">DSM 24579</strain>
    </source>
</reference>
<evidence type="ECO:0000313" key="3">
    <source>
        <dbReference type="Proteomes" id="UP000183945"/>
    </source>
</evidence>
<evidence type="ECO:0000259" key="1">
    <source>
        <dbReference type="Pfam" id="PF18135"/>
    </source>
</evidence>
<gene>
    <name evidence="2" type="ORF">SAMN05444483_101258</name>
</gene>
<name>A0A1M5BZX5_SALEC</name>
<dbReference type="OrthoDB" id="9759819at2"/>
<sequence length="214" mass="24785">MNVAEAISKIFSLEFYIKTPPEGNVCFAQNEEVRDDFRTFFTLTNLLNYIHGILASAEYPKLKNELLESKFQQITIPESEQLFWDLVREGEALRIENRAKAKDQKSISISFPISGKNRVTREVFELNEELENGEPGGVLSETEIDTGKLWINEKQYFDKVPKIAWEFQLETYSPVGEWLLEHKNQELKSGEIFEFQEILVNIAETAMLRNGREA</sequence>
<dbReference type="RefSeq" id="WP_072875929.1">
    <property type="nucleotide sequence ID" value="NZ_FQVT01000001.1"/>
</dbReference>
<feature type="domain" description="Type ISP restriction-modification enzyme LLaBIII C-terminal specificity" evidence="1">
    <location>
        <begin position="36"/>
        <end position="190"/>
    </location>
</feature>
<dbReference type="STRING" id="1073325.SAMN05444483_101258"/>
<dbReference type="AlphaFoldDB" id="A0A1M5BZX5"/>